<accession>A0A6J6ZW03</accession>
<proteinExistence type="predicted"/>
<dbReference type="Gene3D" id="3.30.450.330">
    <property type="match status" value="1"/>
</dbReference>
<protein>
    <submittedName>
        <fullName evidence="1">Unannotated protein</fullName>
    </submittedName>
</protein>
<organism evidence="1">
    <name type="scientific">freshwater metagenome</name>
    <dbReference type="NCBI Taxonomy" id="449393"/>
    <lineage>
        <taxon>unclassified sequences</taxon>
        <taxon>metagenomes</taxon>
        <taxon>ecological metagenomes</taxon>
    </lineage>
</organism>
<gene>
    <name evidence="1" type="ORF">UFOPK3164_00667</name>
</gene>
<evidence type="ECO:0000313" key="1">
    <source>
        <dbReference type="EMBL" id="CAB4824705.1"/>
    </source>
</evidence>
<sequence>MIAFAPADHPVIAIAVVFPNQALSATGAEIAGPVMNCMIEGALAAAAGLPVSNTSSTCASK</sequence>
<name>A0A6J6ZW03_9ZZZZ</name>
<dbReference type="AlphaFoldDB" id="A0A6J6ZW03"/>
<dbReference type="EMBL" id="CAFABE010000022">
    <property type="protein sequence ID" value="CAB4824705.1"/>
    <property type="molecule type" value="Genomic_DNA"/>
</dbReference>
<reference evidence="1" key="1">
    <citation type="submission" date="2020-05" db="EMBL/GenBank/DDBJ databases">
        <authorList>
            <person name="Chiriac C."/>
            <person name="Salcher M."/>
            <person name="Ghai R."/>
            <person name="Kavagutti S V."/>
        </authorList>
    </citation>
    <scope>NUCLEOTIDE SEQUENCE</scope>
</reference>